<dbReference type="PANTHER" id="PTHR11122">
    <property type="entry name" value="APOSPORY-ASSOCIATED PROTEIN C-RELATED"/>
    <property type="match status" value="1"/>
</dbReference>
<dbReference type="RefSeq" id="WP_068824390.1">
    <property type="nucleotide sequence ID" value="NZ_CP014224.1"/>
</dbReference>
<evidence type="ECO:0000256" key="1">
    <source>
        <dbReference type="ARBA" id="ARBA00001913"/>
    </source>
</evidence>
<dbReference type="Gene3D" id="2.70.98.10">
    <property type="match status" value="1"/>
</dbReference>
<dbReference type="GO" id="GO:0016853">
    <property type="term" value="F:isomerase activity"/>
    <property type="evidence" value="ECO:0007669"/>
    <property type="project" value="InterPro"/>
</dbReference>
<dbReference type="InterPro" id="IPR011013">
    <property type="entry name" value="Gal_mutarotase_sf_dom"/>
</dbReference>
<proteinExistence type="predicted"/>
<gene>
    <name evidence="4" type="ORF">AXE80_02845</name>
</gene>
<dbReference type="STRING" id="1790137.AXE80_02845"/>
<keyword evidence="5" id="KW-1185">Reference proteome</keyword>
<reference evidence="4 5" key="1">
    <citation type="submission" date="2016-02" db="EMBL/GenBank/DDBJ databases">
        <authorList>
            <person name="Wen L."/>
            <person name="He K."/>
            <person name="Yang H."/>
        </authorList>
    </citation>
    <scope>NUCLEOTIDE SEQUENCE [LARGE SCALE GENOMIC DNA]</scope>
    <source>
        <strain evidence="4 5">CZ1127</strain>
    </source>
</reference>
<protein>
    <recommendedName>
        <fullName evidence="6">Aldose epimerase</fullName>
    </recommendedName>
</protein>
<dbReference type="AlphaFoldDB" id="A0A1B1Y3H3"/>
<evidence type="ECO:0000256" key="3">
    <source>
        <dbReference type="ARBA" id="ARBA00022837"/>
    </source>
</evidence>
<organism evidence="4 5">
    <name type="scientific">Wenyingzhuangia fucanilytica</name>
    <dbReference type="NCBI Taxonomy" id="1790137"/>
    <lineage>
        <taxon>Bacteria</taxon>
        <taxon>Pseudomonadati</taxon>
        <taxon>Bacteroidota</taxon>
        <taxon>Flavobacteriia</taxon>
        <taxon>Flavobacteriales</taxon>
        <taxon>Flavobacteriaceae</taxon>
        <taxon>Wenyingzhuangia</taxon>
    </lineage>
</organism>
<comment type="subunit">
    <text evidence="2">Monomer.</text>
</comment>
<accession>A0A1B1Y3H3</accession>
<dbReference type="GO" id="GO:0005975">
    <property type="term" value="P:carbohydrate metabolic process"/>
    <property type="evidence" value="ECO:0007669"/>
    <property type="project" value="InterPro"/>
</dbReference>
<evidence type="ECO:0000256" key="2">
    <source>
        <dbReference type="ARBA" id="ARBA00011245"/>
    </source>
</evidence>
<dbReference type="EMBL" id="CP014224">
    <property type="protein sequence ID" value="ANW95288.1"/>
    <property type="molecule type" value="Genomic_DNA"/>
</dbReference>
<evidence type="ECO:0000313" key="5">
    <source>
        <dbReference type="Proteomes" id="UP000092967"/>
    </source>
</evidence>
<name>A0A1B1Y3H3_9FLAO</name>
<dbReference type="CDD" id="cd09024">
    <property type="entry name" value="Aldose_epim_lacX"/>
    <property type="match status" value="1"/>
</dbReference>
<dbReference type="OrthoDB" id="9795355at2"/>
<dbReference type="KEGG" id="wfu:AXE80_02845"/>
<dbReference type="GO" id="GO:0030246">
    <property type="term" value="F:carbohydrate binding"/>
    <property type="evidence" value="ECO:0007669"/>
    <property type="project" value="InterPro"/>
</dbReference>
<dbReference type="Pfam" id="PF01263">
    <property type="entry name" value="Aldose_epim"/>
    <property type="match status" value="1"/>
</dbReference>
<dbReference type="InterPro" id="IPR014718">
    <property type="entry name" value="GH-type_carb-bd"/>
</dbReference>
<dbReference type="Proteomes" id="UP000092967">
    <property type="component" value="Chromosome"/>
</dbReference>
<comment type="cofactor">
    <cofactor evidence="1">
        <name>Ca(2+)</name>
        <dbReference type="ChEBI" id="CHEBI:29108"/>
    </cofactor>
</comment>
<keyword evidence="3" id="KW-0106">Calcium</keyword>
<evidence type="ECO:0000313" key="4">
    <source>
        <dbReference type="EMBL" id="ANW95288.1"/>
    </source>
</evidence>
<dbReference type="InterPro" id="IPR037481">
    <property type="entry name" value="LacX"/>
</dbReference>
<dbReference type="SUPFAM" id="SSF74650">
    <property type="entry name" value="Galactose mutarotase-like"/>
    <property type="match status" value="1"/>
</dbReference>
<dbReference type="InterPro" id="IPR008183">
    <property type="entry name" value="Aldose_1/G6P_1-epimerase"/>
</dbReference>
<dbReference type="PANTHER" id="PTHR11122:SF13">
    <property type="entry name" value="GLUCOSE-6-PHOSPHATE 1-EPIMERASE"/>
    <property type="match status" value="1"/>
</dbReference>
<evidence type="ECO:0008006" key="6">
    <source>
        <dbReference type="Google" id="ProtNLM"/>
    </source>
</evidence>
<sequence>MTTTYTLQNKFLQATFKSQGAELISLKQNEIEYIWQGDPKHWNRHTPVLFPFVGALKNNTYQYKNESYSLGQHGFARDKEFTVVKQTENSITFQLIADDETQKVYPFNFVFNITYTLSNSGLSTAYGVENPSTEDLYFSVGGHPAFNCPFEKHQTREEYILMFDNDETPEARLIEGGLIGNQTHKVFKQGGVLELPKDVFDKDAIVFNPNPFSQVSFIHEPTGNTYMSVEFKNFPFLGIWSKNQESPFICIEPWHGIADNVDHNQELTEKEGIIKLKPQESFDCEYTILINFENE</sequence>